<evidence type="ECO:0000256" key="1">
    <source>
        <dbReference type="ARBA" id="ARBA00006484"/>
    </source>
</evidence>
<dbReference type="Pfam" id="PF13561">
    <property type="entry name" value="adh_short_C2"/>
    <property type="match status" value="1"/>
</dbReference>
<dbReference type="EMBL" id="MU839011">
    <property type="protein sequence ID" value="KAK1766657.1"/>
    <property type="molecule type" value="Genomic_DNA"/>
</dbReference>
<dbReference type="Proteomes" id="UP001244011">
    <property type="component" value="Unassembled WGS sequence"/>
</dbReference>
<comment type="caution">
    <text evidence="4">The sequence shown here is derived from an EMBL/GenBank/DDBJ whole genome shotgun (WGS) entry which is preliminary data.</text>
</comment>
<dbReference type="PANTHER" id="PTHR43618">
    <property type="entry name" value="7-ALPHA-HYDROXYSTEROID DEHYDROGENASE"/>
    <property type="match status" value="1"/>
</dbReference>
<keyword evidence="2" id="KW-0521">NADP</keyword>
<protein>
    <submittedName>
        <fullName evidence="4">NAD(P)-binding protein</fullName>
    </submittedName>
</protein>
<evidence type="ECO:0000256" key="3">
    <source>
        <dbReference type="ARBA" id="ARBA00023002"/>
    </source>
</evidence>
<dbReference type="CDD" id="cd05233">
    <property type="entry name" value="SDR_c"/>
    <property type="match status" value="1"/>
</dbReference>
<keyword evidence="3" id="KW-0560">Oxidoreductase</keyword>
<dbReference type="RefSeq" id="XP_060282870.1">
    <property type="nucleotide sequence ID" value="XM_060428188.1"/>
</dbReference>
<dbReference type="GeneID" id="85311375"/>
<comment type="similarity">
    <text evidence="1">Belongs to the short-chain dehydrogenases/reductases (SDR) family.</text>
</comment>
<dbReference type="InterPro" id="IPR002347">
    <property type="entry name" value="SDR_fam"/>
</dbReference>
<keyword evidence="5" id="KW-1185">Reference proteome</keyword>
<dbReference type="SUPFAM" id="SSF51735">
    <property type="entry name" value="NAD(P)-binding Rossmann-fold domains"/>
    <property type="match status" value="1"/>
</dbReference>
<accession>A0AAJ0C0X0</accession>
<dbReference type="InterPro" id="IPR036291">
    <property type="entry name" value="NAD(P)-bd_dom_sf"/>
</dbReference>
<name>A0AAJ0C0X0_9PEZI</name>
<evidence type="ECO:0000313" key="4">
    <source>
        <dbReference type="EMBL" id="KAK1766657.1"/>
    </source>
</evidence>
<organism evidence="4 5">
    <name type="scientific">Phialemonium atrogriseum</name>
    <dbReference type="NCBI Taxonomy" id="1093897"/>
    <lineage>
        <taxon>Eukaryota</taxon>
        <taxon>Fungi</taxon>
        <taxon>Dikarya</taxon>
        <taxon>Ascomycota</taxon>
        <taxon>Pezizomycotina</taxon>
        <taxon>Sordariomycetes</taxon>
        <taxon>Sordariomycetidae</taxon>
        <taxon>Cephalothecales</taxon>
        <taxon>Cephalothecaceae</taxon>
        <taxon>Phialemonium</taxon>
    </lineage>
</organism>
<dbReference type="Gene3D" id="3.40.50.720">
    <property type="entry name" value="NAD(P)-binding Rossmann-like Domain"/>
    <property type="match status" value="1"/>
</dbReference>
<dbReference type="PANTHER" id="PTHR43618:SF18">
    <property type="entry name" value="SHORT CHAIN DEHYDROGENASE_REDUCTASE FAMILY (AFU_ORTHOLOGUE AFUA_5G12480)"/>
    <property type="match status" value="1"/>
</dbReference>
<dbReference type="GO" id="GO:0016491">
    <property type="term" value="F:oxidoreductase activity"/>
    <property type="evidence" value="ECO:0007669"/>
    <property type="project" value="UniProtKB-KW"/>
</dbReference>
<evidence type="ECO:0000313" key="5">
    <source>
        <dbReference type="Proteomes" id="UP001244011"/>
    </source>
</evidence>
<gene>
    <name evidence="4" type="ORF">QBC33DRAFT_541682</name>
</gene>
<dbReference type="AlphaFoldDB" id="A0AAJ0C0X0"/>
<proteinExistence type="inferred from homology"/>
<dbReference type="InterPro" id="IPR052178">
    <property type="entry name" value="Sec_Metab_Biosynth_SDR"/>
</dbReference>
<evidence type="ECO:0000256" key="2">
    <source>
        <dbReference type="ARBA" id="ARBA00022857"/>
    </source>
</evidence>
<reference evidence="4" key="1">
    <citation type="submission" date="2023-06" db="EMBL/GenBank/DDBJ databases">
        <title>Genome-scale phylogeny and comparative genomics of the fungal order Sordariales.</title>
        <authorList>
            <consortium name="Lawrence Berkeley National Laboratory"/>
            <person name="Hensen N."/>
            <person name="Bonometti L."/>
            <person name="Westerberg I."/>
            <person name="Brannstrom I.O."/>
            <person name="Guillou S."/>
            <person name="Cros-Aarteil S."/>
            <person name="Calhoun S."/>
            <person name="Haridas S."/>
            <person name="Kuo A."/>
            <person name="Mondo S."/>
            <person name="Pangilinan J."/>
            <person name="Riley R."/>
            <person name="Labutti K."/>
            <person name="Andreopoulos B."/>
            <person name="Lipzen A."/>
            <person name="Chen C."/>
            <person name="Yanf M."/>
            <person name="Daum C."/>
            <person name="Ng V."/>
            <person name="Clum A."/>
            <person name="Steindorff A."/>
            <person name="Ohm R."/>
            <person name="Martin F."/>
            <person name="Silar P."/>
            <person name="Natvig D."/>
            <person name="Lalanne C."/>
            <person name="Gautier V."/>
            <person name="Ament-Velasquez S.L."/>
            <person name="Kruys A."/>
            <person name="Hutchinson M.I."/>
            <person name="Powell A.J."/>
            <person name="Barry K."/>
            <person name="Miller A.N."/>
            <person name="Grigoriev I.V."/>
            <person name="Debuchy R."/>
            <person name="Gladieux P."/>
            <person name="Thoren M.H."/>
            <person name="Johannesson H."/>
        </authorList>
    </citation>
    <scope>NUCLEOTIDE SEQUENCE</scope>
    <source>
        <strain evidence="4">8032-3</strain>
    </source>
</reference>
<dbReference type="PRINTS" id="PR00081">
    <property type="entry name" value="GDHRDH"/>
</dbReference>
<dbReference type="Pfam" id="PF00106">
    <property type="entry name" value="adh_short"/>
    <property type="match status" value="1"/>
</dbReference>
<sequence>MSPGRLPTSNPHSPRTALNPQIDQQQIASGMASAFDINSLFRVDGMVAVITGGGTGIGLTMARALATNGAQRVYILGRRLNVLQAAAAATPGLVPLQCDVTSKDSLQAAVDRITAETGHINLLVANSGVGGPPNRWDPNLSVRDLRHALFTSVAPSAFTAALDVNVTSAFFTITAFLELLNAGNGRAVDGESGSFGGPGLGSVGGGDVQAVQSQVVITSSMAAFSRVSLSPPAYAVSKAAVVQITKQASSMLAKHGIRVNALAPGLFPSDLAAGMIGDRKPELEPYGDPKFIPARRFGGDEEMAGTILYLASRAGSYCNGLVLLIDGGRSAVMSSSY</sequence>